<dbReference type="OrthoDB" id="3077722at2759"/>
<gene>
    <name evidence="2" type="ORF">FA13DRAFT_1731696</name>
</gene>
<keyword evidence="1" id="KW-0732">Signal</keyword>
<sequence length="132" mass="13600">MIFNLATIVLAASALVCASPSLSKRGETSCVISMSGFPFPVTDPLPSGASVTAEWTIYIEQLFAESATPVRVSAATVDGPAGENIYTISTTVGSPSVTDAEAATIVKGWAGRTVFGVPPSNMRWQINAASCS</sequence>
<keyword evidence="3" id="KW-1185">Reference proteome</keyword>
<dbReference type="AlphaFoldDB" id="A0A4Y7TG02"/>
<evidence type="ECO:0000313" key="3">
    <source>
        <dbReference type="Proteomes" id="UP000298030"/>
    </source>
</evidence>
<feature type="chain" id="PRO_5021189175" evidence="1">
    <location>
        <begin position="19"/>
        <end position="132"/>
    </location>
</feature>
<name>A0A4Y7TG02_COPMI</name>
<feature type="signal peptide" evidence="1">
    <location>
        <begin position="1"/>
        <end position="18"/>
    </location>
</feature>
<organism evidence="2 3">
    <name type="scientific">Coprinellus micaceus</name>
    <name type="common">Glistening ink-cap mushroom</name>
    <name type="synonym">Coprinus micaceus</name>
    <dbReference type="NCBI Taxonomy" id="71717"/>
    <lineage>
        <taxon>Eukaryota</taxon>
        <taxon>Fungi</taxon>
        <taxon>Dikarya</taxon>
        <taxon>Basidiomycota</taxon>
        <taxon>Agaricomycotina</taxon>
        <taxon>Agaricomycetes</taxon>
        <taxon>Agaricomycetidae</taxon>
        <taxon>Agaricales</taxon>
        <taxon>Agaricineae</taxon>
        <taxon>Psathyrellaceae</taxon>
        <taxon>Coprinellus</taxon>
    </lineage>
</organism>
<evidence type="ECO:0000256" key="1">
    <source>
        <dbReference type="SAM" id="SignalP"/>
    </source>
</evidence>
<evidence type="ECO:0000313" key="2">
    <source>
        <dbReference type="EMBL" id="TEB32482.1"/>
    </source>
</evidence>
<proteinExistence type="predicted"/>
<comment type="caution">
    <text evidence="2">The sequence shown here is derived from an EMBL/GenBank/DDBJ whole genome shotgun (WGS) entry which is preliminary data.</text>
</comment>
<dbReference type="EMBL" id="QPFP01000015">
    <property type="protein sequence ID" value="TEB32482.1"/>
    <property type="molecule type" value="Genomic_DNA"/>
</dbReference>
<dbReference type="Proteomes" id="UP000298030">
    <property type="component" value="Unassembled WGS sequence"/>
</dbReference>
<protein>
    <submittedName>
        <fullName evidence="2">Uncharacterized protein</fullName>
    </submittedName>
</protein>
<reference evidence="2 3" key="1">
    <citation type="journal article" date="2019" name="Nat. Ecol. Evol.">
        <title>Megaphylogeny resolves global patterns of mushroom evolution.</title>
        <authorList>
            <person name="Varga T."/>
            <person name="Krizsan K."/>
            <person name="Foldi C."/>
            <person name="Dima B."/>
            <person name="Sanchez-Garcia M."/>
            <person name="Sanchez-Ramirez S."/>
            <person name="Szollosi G.J."/>
            <person name="Szarkandi J.G."/>
            <person name="Papp V."/>
            <person name="Albert L."/>
            <person name="Andreopoulos W."/>
            <person name="Angelini C."/>
            <person name="Antonin V."/>
            <person name="Barry K.W."/>
            <person name="Bougher N.L."/>
            <person name="Buchanan P."/>
            <person name="Buyck B."/>
            <person name="Bense V."/>
            <person name="Catcheside P."/>
            <person name="Chovatia M."/>
            <person name="Cooper J."/>
            <person name="Damon W."/>
            <person name="Desjardin D."/>
            <person name="Finy P."/>
            <person name="Geml J."/>
            <person name="Haridas S."/>
            <person name="Hughes K."/>
            <person name="Justo A."/>
            <person name="Karasinski D."/>
            <person name="Kautmanova I."/>
            <person name="Kiss B."/>
            <person name="Kocsube S."/>
            <person name="Kotiranta H."/>
            <person name="LaButti K.M."/>
            <person name="Lechner B.E."/>
            <person name="Liimatainen K."/>
            <person name="Lipzen A."/>
            <person name="Lukacs Z."/>
            <person name="Mihaltcheva S."/>
            <person name="Morgado L.N."/>
            <person name="Niskanen T."/>
            <person name="Noordeloos M.E."/>
            <person name="Ohm R.A."/>
            <person name="Ortiz-Santana B."/>
            <person name="Ovrebo C."/>
            <person name="Racz N."/>
            <person name="Riley R."/>
            <person name="Savchenko A."/>
            <person name="Shiryaev A."/>
            <person name="Soop K."/>
            <person name="Spirin V."/>
            <person name="Szebenyi C."/>
            <person name="Tomsovsky M."/>
            <person name="Tulloss R.E."/>
            <person name="Uehling J."/>
            <person name="Grigoriev I.V."/>
            <person name="Vagvolgyi C."/>
            <person name="Papp T."/>
            <person name="Martin F.M."/>
            <person name="Miettinen O."/>
            <person name="Hibbett D.S."/>
            <person name="Nagy L.G."/>
        </authorList>
    </citation>
    <scope>NUCLEOTIDE SEQUENCE [LARGE SCALE GENOMIC DNA]</scope>
    <source>
        <strain evidence="2 3">FP101781</strain>
    </source>
</reference>
<accession>A0A4Y7TG02</accession>